<evidence type="ECO:0000256" key="5">
    <source>
        <dbReference type="ARBA" id="ARBA00022989"/>
    </source>
</evidence>
<keyword evidence="4 8" id="KW-0812">Transmembrane</keyword>
<feature type="transmembrane region" description="Helical" evidence="8">
    <location>
        <begin position="6"/>
        <end position="30"/>
    </location>
</feature>
<evidence type="ECO:0000256" key="8">
    <source>
        <dbReference type="SAM" id="Phobius"/>
    </source>
</evidence>
<keyword evidence="6 8" id="KW-0472">Membrane</keyword>
<evidence type="ECO:0000256" key="2">
    <source>
        <dbReference type="ARBA" id="ARBA00022475"/>
    </source>
</evidence>
<keyword evidence="7" id="KW-0479">Metal-binding</keyword>
<dbReference type="GO" id="GO:0005886">
    <property type="term" value="C:plasma membrane"/>
    <property type="evidence" value="ECO:0007669"/>
    <property type="project" value="UniProtKB-SubCell"/>
</dbReference>
<dbReference type="STRING" id="1121013.GCA_000426365_00602"/>
<feature type="transmembrane region" description="Helical" evidence="8">
    <location>
        <begin position="200"/>
        <end position="221"/>
    </location>
</feature>
<proteinExistence type="predicted"/>
<comment type="subcellular location">
    <subcellularLocation>
        <location evidence="1">Cell membrane</location>
        <topology evidence="1">Multi-pass membrane protein</topology>
    </subcellularLocation>
</comment>
<dbReference type="eggNOG" id="COG0472">
    <property type="taxonomic scope" value="Bacteria"/>
</dbReference>
<comment type="caution">
    <text evidence="9">The sequence shown here is derived from an EMBL/GenBank/DDBJ whole genome shotgun (WGS) entry which is preliminary data.</text>
</comment>
<dbReference type="GO" id="GO:0044038">
    <property type="term" value="P:cell wall macromolecule biosynthetic process"/>
    <property type="evidence" value="ECO:0007669"/>
    <property type="project" value="TreeGrafter"/>
</dbReference>
<sequence>MMAIDLALVLCASCAGVAFAGGWLFARLAGRRGWVDAPEHRRLHRTPTPRGGGIGIAAVLATVVFAAYAKGGPGVSLAGGLLVTAGAGLVDDIRPLAPAAKLFAQAVGTLPLALAWPLAPQLATPVPGIVAAWLLAIGLVNAWNFMDGSNGLVTLQALLLGACVAAVLPATDAGGAVAWALVAACIGFLPLNFPRARVFLGDVGSHALGFAAALLLLQAAARGGATAALVWLPLSAVLIDAGVTLGGRLRRGCIPWQAHRDHLYQRIIAAGVGHSAVALAFASWTLVVVGLAVALAAGGADPSLAWAVAGGVYGVGVVTRLAAGYRWPITEPPESKA</sequence>
<feature type="transmembrane region" description="Helical" evidence="8">
    <location>
        <begin position="227"/>
        <end position="246"/>
    </location>
</feature>
<dbReference type="Proteomes" id="UP000029391">
    <property type="component" value="Unassembled WGS sequence"/>
</dbReference>
<dbReference type="EMBL" id="AWXU01000095">
    <property type="protein sequence ID" value="KFN45261.1"/>
    <property type="molecule type" value="Genomic_DNA"/>
</dbReference>
<evidence type="ECO:0000256" key="4">
    <source>
        <dbReference type="ARBA" id="ARBA00022692"/>
    </source>
</evidence>
<dbReference type="GO" id="GO:0046872">
    <property type="term" value="F:metal ion binding"/>
    <property type="evidence" value="ECO:0007669"/>
    <property type="project" value="UniProtKB-KW"/>
</dbReference>
<dbReference type="GO" id="GO:0071555">
    <property type="term" value="P:cell wall organization"/>
    <property type="evidence" value="ECO:0007669"/>
    <property type="project" value="TreeGrafter"/>
</dbReference>
<evidence type="ECO:0000256" key="7">
    <source>
        <dbReference type="PIRSR" id="PIRSR600715-1"/>
    </source>
</evidence>
<comment type="cofactor">
    <cofactor evidence="7">
        <name>Mg(2+)</name>
        <dbReference type="ChEBI" id="CHEBI:18420"/>
    </cofactor>
</comment>
<feature type="transmembrane region" description="Helical" evidence="8">
    <location>
        <begin position="125"/>
        <end position="145"/>
    </location>
</feature>
<feature type="binding site" evidence="7">
    <location>
        <position position="202"/>
    </location>
    <ligand>
        <name>Mg(2+)</name>
        <dbReference type="ChEBI" id="CHEBI:18420"/>
    </ligand>
</feature>
<feature type="transmembrane region" description="Helical" evidence="8">
    <location>
        <begin position="267"/>
        <end position="297"/>
    </location>
</feature>
<keyword evidence="2" id="KW-1003">Cell membrane</keyword>
<evidence type="ECO:0000313" key="10">
    <source>
        <dbReference type="Proteomes" id="UP000029391"/>
    </source>
</evidence>
<protein>
    <submittedName>
        <fullName evidence="9">Uncharacterized protein</fullName>
    </submittedName>
</protein>
<dbReference type="GO" id="GO:0016780">
    <property type="term" value="F:phosphotransferase activity, for other substituted phosphate groups"/>
    <property type="evidence" value="ECO:0007669"/>
    <property type="project" value="InterPro"/>
</dbReference>
<feature type="binding site" evidence="7">
    <location>
        <position position="144"/>
    </location>
    <ligand>
        <name>Mg(2+)</name>
        <dbReference type="ChEBI" id="CHEBI:18420"/>
    </ligand>
</feature>
<dbReference type="AlphaFoldDB" id="A0A091B0M9"/>
<name>A0A091B0M9_9GAMM</name>
<dbReference type="GO" id="GO:0009103">
    <property type="term" value="P:lipopolysaccharide biosynthetic process"/>
    <property type="evidence" value="ECO:0007669"/>
    <property type="project" value="TreeGrafter"/>
</dbReference>
<gene>
    <name evidence="9" type="ORF">P873_02235</name>
</gene>
<keyword evidence="10" id="KW-1185">Reference proteome</keyword>
<evidence type="ECO:0000256" key="3">
    <source>
        <dbReference type="ARBA" id="ARBA00022679"/>
    </source>
</evidence>
<accession>A0A091B0M9</accession>
<keyword evidence="3" id="KW-0808">Transferase</keyword>
<feature type="transmembrane region" description="Helical" evidence="8">
    <location>
        <begin position="303"/>
        <end position="323"/>
    </location>
</feature>
<dbReference type="Pfam" id="PF00953">
    <property type="entry name" value="Glycos_transf_4"/>
    <property type="match status" value="1"/>
</dbReference>
<feature type="transmembrane region" description="Helical" evidence="8">
    <location>
        <begin position="51"/>
        <end position="68"/>
    </location>
</feature>
<keyword evidence="5 8" id="KW-1133">Transmembrane helix</keyword>
<dbReference type="InterPro" id="IPR000715">
    <property type="entry name" value="Glycosyl_transferase_4"/>
</dbReference>
<feature type="transmembrane region" description="Helical" evidence="8">
    <location>
        <begin position="152"/>
        <end position="170"/>
    </location>
</feature>
<dbReference type="OrthoDB" id="9783652at2"/>
<evidence type="ECO:0000256" key="1">
    <source>
        <dbReference type="ARBA" id="ARBA00004651"/>
    </source>
</evidence>
<dbReference type="PANTHER" id="PTHR22926:SF3">
    <property type="entry name" value="UNDECAPRENYL-PHOSPHATE ALPHA-N-ACETYLGLUCOSAMINYL 1-PHOSPHATE TRANSFERASE"/>
    <property type="match status" value="1"/>
</dbReference>
<evidence type="ECO:0000256" key="6">
    <source>
        <dbReference type="ARBA" id="ARBA00023136"/>
    </source>
</evidence>
<keyword evidence="7" id="KW-0460">Magnesium</keyword>
<dbReference type="PANTHER" id="PTHR22926">
    <property type="entry name" value="PHOSPHO-N-ACETYLMURAMOYL-PENTAPEPTIDE-TRANSFERASE"/>
    <property type="match status" value="1"/>
</dbReference>
<organism evidence="9 10">
    <name type="scientific">Arenimonas composti TR7-09 = DSM 18010</name>
    <dbReference type="NCBI Taxonomy" id="1121013"/>
    <lineage>
        <taxon>Bacteria</taxon>
        <taxon>Pseudomonadati</taxon>
        <taxon>Pseudomonadota</taxon>
        <taxon>Gammaproteobacteria</taxon>
        <taxon>Lysobacterales</taxon>
        <taxon>Lysobacteraceae</taxon>
        <taxon>Arenimonas</taxon>
    </lineage>
</organism>
<reference evidence="9 10" key="1">
    <citation type="submission" date="2013-09" db="EMBL/GenBank/DDBJ databases">
        <title>Genome sequencing of Arenimonas composti.</title>
        <authorList>
            <person name="Chen F."/>
            <person name="Wang G."/>
        </authorList>
    </citation>
    <scope>NUCLEOTIDE SEQUENCE [LARGE SCALE GENOMIC DNA]</scope>
    <source>
        <strain evidence="9 10">TR7-09</strain>
    </source>
</reference>
<feature type="transmembrane region" description="Helical" evidence="8">
    <location>
        <begin position="176"/>
        <end position="193"/>
    </location>
</feature>
<evidence type="ECO:0000313" key="9">
    <source>
        <dbReference type="EMBL" id="KFN45261.1"/>
    </source>
</evidence>